<protein>
    <submittedName>
        <fullName evidence="1">Uncharacterized protein</fullName>
    </submittedName>
</protein>
<dbReference type="EMBL" id="AJWK01013233">
    <property type="status" value="NOT_ANNOTATED_CDS"/>
    <property type="molecule type" value="Genomic_DNA"/>
</dbReference>
<dbReference type="Proteomes" id="UP000092461">
    <property type="component" value="Unassembled WGS sequence"/>
</dbReference>
<proteinExistence type="predicted"/>
<organism evidence="1 2">
    <name type="scientific">Lutzomyia longipalpis</name>
    <name type="common">Sand fly</name>
    <dbReference type="NCBI Taxonomy" id="7200"/>
    <lineage>
        <taxon>Eukaryota</taxon>
        <taxon>Metazoa</taxon>
        <taxon>Ecdysozoa</taxon>
        <taxon>Arthropoda</taxon>
        <taxon>Hexapoda</taxon>
        <taxon>Insecta</taxon>
        <taxon>Pterygota</taxon>
        <taxon>Neoptera</taxon>
        <taxon>Endopterygota</taxon>
        <taxon>Diptera</taxon>
        <taxon>Nematocera</taxon>
        <taxon>Psychodoidea</taxon>
        <taxon>Psychodidae</taxon>
        <taxon>Lutzomyia</taxon>
        <taxon>Lutzomyia</taxon>
    </lineage>
</organism>
<accession>A0A1B0CHH1</accession>
<sequence>MEVVYMSQQRDGDYTWLLTAEYLIQILEKNDLNLYEKYQKRWLLTNADRNNLARLIITAVLSENYRLELPRNAMFYLCQVITEVFPKEDPSVYFTPQCGSIVPHSKGKLYHAYHLFRSKLREQGYLEKSTTTRRRRRRYANFQNDNL</sequence>
<dbReference type="EnsemblMetazoa" id="LLOJ003883-RA">
    <property type="protein sequence ID" value="LLOJ003883-PA"/>
    <property type="gene ID" value="LLOJ003883"/>
</dbReference>
<reference evidence="2" key="1">
    <citation type="submission" date="2012-05" db="EMBL/GenBank/DDBJ databases">
        <title>Whole Genome Assembly of Lutzomyia longipalpis.</title>
        <authorList>
            <person name="Richards S."/>
            <person name="Qu C."/>
            <person name="Dillon R."/>
            <person name="Worley K."/>
            <person name="Scherer S."/>
            <person name="Batterton M."/>
            <person name="Taylor A."/>
            <person name="Hawes A."/>
            <person name="Hernandez B."/>
            <person name="Kovar C."/>
            <person name="Mandapat C."/>
            <person name="Pham C."/>
            <person name="Qu C."/>
            <person name="Jing C."/>
            <person name="Bess C."/>
            <person name="Bandaranaike D."/>
            <person name="Ngo D."/>
            <person name="Ongeri F."/>
            <person name="Arias F."/>
            <person name="Lara F."/>
            <person name="Weissenberger G."/>
            <person name="Kamau G."/>
            <person name="Han H."/>
            <person name="Shen H."/>
            <person name="Dinh H."/>
            <person name="Khalil I."/>
            <person name="Jones J."/>
            <person name="Shafer J."/>
            <person name="Jayaseelan J."/>
            <person name="Quiroz J."/>
            <person name="Blankenburg K."/>
            <person name="Nguyen L."/>
            <person name="Jackson L."/>
            <person name="Francisco L."/>
            <person name="Tang L.-Y."/>
            <person name="Pu L.-L."/>
            <person name="Perales L."/>
            <person name="Lorensuhewa L."/>
            <person name="Munidasa M."/>
            <person name="Coyle M."/>
            <person name="Taylor M."/>
            <person name="Puazo M."/>
            <person name="Firestine M."/>
            <person name="Scheel M."/>
            <person name="Javaid M."/>
            <person name="Wang M."/>
            <person name="Li M."/>
            <person name="Tabassum N."/>
            <person name="Saada N."/>
            <person name="Osuji N."/>
            <person name="Aqrawi P."/>
            <person name="Fu Q."/>
            <person name="Thornton R."/>
            <person name="Raj R."/>
            <person name="Goodspeed R."/>
            <person name="Mata R."/>
            <person name="Najjar R."/>
            <person name="Gubbala S."/>
            <person name="Lee S."/>
            <person name="Denson S."/>
            <person name="Patil S."/>
            <person name="Macmil S."/>
            <person name="Qi S."/>
            <person name="Matskevitch T."/>
            <person name="Palculict T."/>
            <person name="Mathew T."/>
            <person name="Vee V."/>
            <person name="Velamala V."/>
            <person name="Korchina V."/>
            <person name="Cai W."/>
            <person name="Liu W."/>
            <person name="Dai W."/>
            <person name="Zou X."/>
            <person name="Zhu Y."/>
            <person name="Zhang Y."/>
            <person name="Wu Y.-Q."/>
            <person name="Xin Y."/>
            <person name="Nazarath L."/>
            <person name="Kovar C."/>
            <person name="Han Y."/>
            <person name="Muzny D."/>
            <person name="Gibbs R."/>
        </authorList>
    </citation>
    <scope>NUCLEOTIDE SEQUENCE [LARGE SCALE GENOMIC DNA]</scope>
    <source>
        <strain evidence="2">Jacobina</strain>
    </source>
</reference>
<reference evidence="1" key="2">
    <citation type="submission" date="2020-05" db="UniProtKB">
        <authorList>
            <consortium name="EnsemblMetazoa"/>
        </authorList>
    </citation>
    <scope>IDENTIFICATION</scope>
    <source>
        <strain evidence="1">Jacobina</strain>
    </source>
</reference>
<dbReference type="AlphaFoldDB" id="A0A1B0CHH1"/>
<evidence type="ECO:0000313" key="2">
    <source>
        <dbReference type="Proteomes" id="UP000092461"/>
    </source>
</evidence>
<name>A0A1B0CHH1_LUTLO</name>
<dbReference type="VEuPathDB" id="VectorBase:LLOJ003883"/>
<evidence type="ECO:0000313" key="1">
    <source>
        <dbReference type="EnsemblMetazoa" id="LLOJ004213-PA"/>
    </source>
</evidence>
<dbReference type="VEuPathDB" id="VectorBase:LLOJ004213"/>
<dbReference type="EMBL" id="AJWK01012379">
    <property type="status" value="NOT_ANNOTATED_CDS"/>
    <property type="molecule type" value="Genomic_DNA"/>
</dbReference>
<keyword evidence="2" id="KW-1185">Reference proteome</keyword>
<dbReference type="EnsemblMetazoa" id="LLOJ004213-RA">
    <property type="protein sequence ID" value="LLOJ004213-PA"/>
    <property type="gene ID" value="LLOJ004213"/>
</dbReference>